<evidence type="ECO:0000313" key="7">
    <source>
        <dbReference type="EMBL" id="KAA8496610.1"/>
    </source>
</evidence>
<dbReference type="InterPro" id="IPR058249">
    <property type="entry name" value="Pch2_C"/>
</dbReference>
<dbReference type="GO" id="GO:0005634">
    <property type="term" value="C:nucleus"/>
    <property type="evidence" value="ECO:0007669"/>
    <property type="project" value="TreeGrafter"/>
</dbReference>
<reference evidence="8" key="1">
    <citation type="journal article" date="2019" name="Nat. Commun.">
        <title>Expansion of phycobilisome linker gene families in mesophilic red algae.</title>
        <authorList>
            <person name="Lee J."/>
            <person name="Kim D."/>
            <person name="Bhattacharya D."/>
            <person name="Yoon H.S."/>
        </authorList>
    </citation>
    <scope>NUCLEOTIDE SEQUENCE [LARGE SCALE GENOMIC DNA]</scope>
    <source>
        <strain evidence="8">CCMP 1328</strain>
    </source>
</reference>
<dbReference type="InterPro" id="IPR003593">
    <property type="entry name" value="AAA+_ATPase"/>
</dbReference>
<keyword evidence="2 5" id="KW-0547">Nucleotide-binding</keyword>
<comment type="similarity">
    <text evidence="1">Belongs to the AAA ATPase family. PCH2 subfamily.</text>
</comment>
<evidence type="ECO:0000256" key="2">
    <source>
        <dbReference type="ARBA" id="ARBA00022741"/>
    </source>
</evidence>
<dbReference type="Pfam" id="PF23242">
    <property type="entry name" value="AAA_lid_TRIP13_C"/>
    <property type="match status" value="1"/>
</dbReference>
<evidence type="ECO:0000313" key="8">
    <source>
        <dbReference type="Proteomes" id="UP000324585"/>
    </source>
</evidence>
<keyword evidence="4" id="KW-0469">Meiosis</keyword>
<dbReference type="PROSITE" id="PS00674">
    <property type="entry name" value="AAA"/>
    <property type="match status" value="1"/>
</dbReference>
<proteinExistence type="inferred from homology"/>
<dbReference type="EMBL" id="VRMN01000002">
    <property type="protein sequence ID" value="KAA8496610.1"/>
    <property type="molecule type" value="Genomic_DNA"/>
</dbReference>
<dbReference type="GO" id="GO:0007131">
    <property type="term" value="P:reciprocal meiotic recombination"/>
    <property type="evidence" value="ECO:0007669"/>
    <property type="project" value="TreeGrafter"/>
</dbReference>
<dbReference type="GO" id="GO:0005524">
    <property type="term" value="F:ATP binding"/>
    <property type="evidence" value="ECO:0007669"/>
    <property type="project" value="UniProtKB-KW"/>
</dbReference>
<dbReference type="SMART" id="SM00382">
    <property type="entry name" value="AAA"/>
    <property type="match status" value="1"/>
</dbReference>
<dbReference type="Gene3D" id="3.40.50.300">
    <property type="entry name" value="P-loop containing nucleotide triphosphate hydrolases"/>
    <property type="match status" value="1"/>
</dbReference>
<accession>A0A5J4Z012</accession>
<comment type="caution">
    <text evidence="7">The sequence shown here is derived from an EMBL/GenBank/DDBJ whole genome shotgun (WGS) entry which is preliminary data.</text>
</comment>
<keyword evidence="3 5" id="KW-0067">ATP-binding</keyword>
<dbReference type="InterPro" id="IPR044539">
    <property type="entry name" value="Pch2-like"/>
</dbReference>
<sequence length="412" mass="46149">MARWVRAGVQVCLVDKCSAPHEVIESKLRLVLAQIPIIQDGQFRAFQSDAMLAGCIERVDLERATSCHATNVYGWNALFRIYLFSMQKAERFGMLSNRNTVLQCKGEEHAFEGCALPSAAARGLWEQLFFDHDAKQRLIEYTASAMLFVKHDVDPMVINWNRMVLLYGPPGTGKTSFVKAAAQKLSVRMRADYPRSYLLEVNAHSLFSKWFSESGKLVARMFGHILDVADDPDCLVFVLIDEVESLTSIRRAGGNEPSDALRVVNAMLTQLDNLKAYPNVLVLCTSNLTGALDDAFLDRADLKQYIGPPTRRTRYMILRSCVLELARTQILACTPDAFDATPTDTSPDPTKQLWALSELCDGMSGRRLRKVPLLAHAASEHPHSMMVPWSAFFESLLRILKEDQSDKSTADL</sequence>
<gene>
    <name evidence="7" type="ORF">FVE85_0339</name>
</gene>
<keyword evidence="8" id="KW-1185">Reference proteome</keyword>
<dbReference type="AlphaFoldDB" id="A0A5J4Z012"/>
<dbReference type="SUPFAM" id="SSF52540">
    <property type="entry name" value="P-loop containing nucleoside triphosphate hydrolases"/>
    <property type="match status" value="1"/>
</dbReference>
<evidence type="ECO:0000256" key="5">
    <source>
        <dbReference type="RuleBase" id="RU003651"/>
    </source>
</evidence>
<dbReference type="Pfam" id="PF00004">
    <property type="entry name" value="AAA"/>
    <property type="match status" value="1"/>
</dbReference>
<dbReference type="PANTHER" id="PTHR45991">
    <property type="entry name" value="PACHYTENE CHECKPOINT PROTEIN 2"/>
    <property type="match status" value="1"/>
</dbReference>
<dbReference type="GO" id="GO:0005694">
    <property type="term" value="C:chromosome"/>
    <property type="evidence" value="ECO:0007669"/>
    <property type="project" value="TreeGrafter"/>
</dbReference>
<dbReference type="InterPro" id="IPR027417">
    <property type="entry name" value="P-loop_NTPase"/>
</dbReference>
<dbReference type="GO" id="GO:0016887">
    <property type="term" value="F:ATP hydrolysis activity"/>
    <property type="evidence" value="ECO:0007669"/>
    <property type="project" value="InterPro"/>
</dbReference>
<dbReference type="InterPro" id="IPR003960">
    <property type="entry name" value="ATPase_AAA_CS"/>
</dbReference>
<evidence type="ECO:0000256" key="3">
    <source>
        <dbReference type="ARBA" id="ARBA00022840"/>
    </source>
</evidence>
<evidence type="ECO:0000256" key="4">
    <source>
        <dbReference type="ARBA" id="ARBA00023254"/>
    </source>
</evidence>
<dbReference type="InterPro" id="IPR003959">
    <property type="entry name" value="ATPase_AAA_core"/>
</dbReference>
<dbReference type="GO" id="GO:0051598">
    <property type="term" value="P:meiotic recombination checkpoint signaling"/>
    <property type="evidence" value="ECO:0007669"/>
    <property type="project" value="TreeGrafter"/>
</dbReference>
<name>A0A5J4Z012_PORPP</name>
<dbReference type="PANTHER" id="PTHR45991:SF1">
    <property type="entry name" value="PACHYTENE CHECKPOINT PROTEIN 2 HOMOLOG"/>
    <property type="match status" value="1"/>
</dbReference>
<feature type="domain" description="AAA+ ATPase" evidence="6">
    <location>
        <begin position="160"/>
        <end position="310"/>
    </location>
</feature>
<dbReference type="Proteomes" id="UP000324585">
    <property type="component" value="Unassembled WGS sequence"/>
</dbReference>
<protein>
    <submittedName>
        <fullName evidence="7">Pachytene checkpoint protein 2-like</fullName>
    </submittedName>
</protein>
<evidence type="ECO:0000256" key="1">
    <source>
        <dbReference type="ARBA" id="ARBA00007271"/>
    </source>
</evidence>
<organism evidence="7 8">
    <name type="scientific">Porphyridium purpureum</name>
    <name type="common">Red alga</name>
    <name type="synonym">Porphyridium cruentum</name>
    <dbReference type="NCBI Taxonomy" id="35688"/>
    <lineage>
        <taxon>Eukaryota</taxon>
        <taxon>Rhodophyta</taxon>
        <taxon>Bangiophyceae</taxon>
        <taxon>Porphyridiales</taxon>
        <taxon>Porphyridiaceae</taxon>
        <taxon>Porphyridium</taxon>
    </lineage>
</organism>
<dbReference type="OrthoDB" id="10042665at2759"/>
<evidence type="ECO:0000259" key="6">
    <source>
        <dbReference type="SMART" id="SM00382"/>
    </source>
</evidence>